<reference evidence="1" key="1">
    <citation type="submission" date="2014-09" db="EMBL/GenBank/DDBJ databases">
        <authorList>
            <person name="Magalhaes I.L.F."/>
            <person name="Oliveira U."/>
            <person name="Santos F.R."/>
            <person name="Vidigal T.H.D.A."/>
            <person name="Brescovit A.D."/>
            <person name="Santos A.J."/>
        </authorList>
    </citation>
    <scope>NUCLEOTIDE SEQUENCE</scope>
    <source>
        <tissue evidence="1">Shoot tissue taken approximately 20 cm above the soil surface</tissue>
    </source>
</reference>
<name>A0A0A9BN98_ARUDO</name>
<evidence type="ECO:0000313" key="1">
    <source>
        <dbReference type="EMBL" id="JAD63608.1"/>
    </source>
</evidence>
<organism evidence="1">
    <name type="scientific">Arundo donax</name>
    <name type="common">Giant reed</name>
    <name type="synonym">Donax arundinaceus</name>
    <dbReference type="NCBI Taxonomy" id="35708"/>
    <lineage>
        <taxon>Eukaryota</taxon>
        <taxon>Viridiplantae</taxon>
        <taxon>Streptophyta</taxon>
        <taxon>Embryophyta</taxon>
        <taxon>Tracheophyta</taxon>
        <taxon>Spermatophyta</taxon>
        <taxon>Magnoliopsida</taxon>
        <taxon>Liliopsida</taxon>
        <taxon>Poales</taxon>
        <taxon>Poaceae</taxon>
        <taxon>PACMAD clade</taxon>
        <taxon>Arundinoideae</taxon>
        <taxon>Arundineae</taxon>
        <taxon>Arundo</taxon>
    </lineage>
</organism>
<reference evidence="1" key="2">
    <citation type="journal article" date="2015" name="Data Brief">
        <title>Shoot transcriptome of the giant reed, Arundo donax.</title>
        <authorList>
            <person name="Barrero R.A."/>
            <person name="Guerrero F.D."/>
            <person name="Moolhuijzen P."/>
            <person name="Goolsby J.A."/>
            <person name="Tidwell J."/>
            <person name="Bellgard S.E."/>
            <person name="Bellgard M.I."/>
        </authorList>
    </citation>
    <scope>NUCLEOTIDE SEQUENCE</scope>
    <source>
        <tissue evidence="1">Shoot tissue taken approximately 20 cm above the soil surface</tissue>
    </source>
</reference>
<sequence length="50" mass="5860">MLYILVYKVLRPRSITLQQHQGRCSGEFLDFSSLAHQFIVLYPSFVLICQ</sequence>
<dbReference type="EMBL" id="GBRH01234287">
    <property type="protein sequence ID" value="JAD63608.1"/>
    <property type="molecule type" value="Transcribed_RNA"/>
</dbReference>
<dbReference type="AlphaFoldDB" id="A0A0A9BN98"/>
<accession>A0A0A9BN98</accession>
<protein>
    <submittedName>
        <fullName evidence="1">Uncharacterized protein</fullName>
    </submittedName>
</protein>
<proteinExistence type="predicted"/>